<comment type="catalytic activity">
    <reaction evidence="1">
        <text>5-oxo-L-proline + ATP + 2 H2O = L-glutamate + ADP + phosphate + H(+)</text>
        <dbReference type="Rhea" id="RHEA:10348"/>
        <dbReference type="ChEBI" id="CHEBI:15377"/>
        <dbReference type="ChEBI" id="CHEBI:15378"/>
        <dbReference type="ChEBI" id="CHEBI:29985"/>
        <dbReference type="ChEBI" id="CHEBI:30616"/>
        <dbReference type="ChEBI" id="CHEBI:43474"/>
        <dbReference type="ChEBI" id="CHEBI:58402"/>
        <dbReference type="ChEBI" id="CHEBI:456216"/>
        <dbReference type="EC" id="3.5.2.9"/>
    </reaction>
</comment>
<dbReference type="Proteomes" id="UP000034832">
    <property type="component" value="Unassembled WGS sequence"/>
</dbReference>
<gene>
    <name evidence="1 2" type="primary">pxpA</name>
    <name evidence="2" type="ORF">YH63_011925</name>
</gene>
<keyword evidence="1 2" id="KW-0378">Hydrolase</keyword>
<keyword evidence="1" id="KW-0067">ATP-binding</keyword>
<dbReference type="InterPro" id="IPR011330">
    <property type="entry name" value="Glyco_hydro/deAcase_b/a-brl"/>
</dbReference>
<comment type="function">
    <text evidence="1">Catalyzes the cleavage of 5-oxoproline to form L-glutamate coupled to the hydrolysis of ATP to ADP and inorganic phosphate.</text>
</comment>
<comment type="subunit">
    <text evidence="1">Forms a complex composed of PxpA, PxpB and PxpC.</text>
</comment>
<dbReference type="InterPro" id="IPR005501">
    <property type="entry name" value="LamB/YcsF/PxpA-like"/>
</dbReference>
<dbReference type="CDD" id="cd10787">
    <property type="entry name" value="LamB_YcsF_like"/>
    <property type="match status" value="1"/>
</dbReference>
<dbReference type="OrthoDB" id="9773478at2"/>
<proteinExistence type="inferred from homology"/>
<dbReference type="GO" id="GO:0005524">
    <property type="term" value="F:ATP binding"/>
    <property type="evidence" value="ECO:0007669"/>
    <property type="project" value="UniProtKB-UniRule"/>
</dbReference>
<protein>
    <recommendedName>
        <fullName evidence="1">5-oxoprolinase subunit A</fullName>
        <shortName evidence="1">5-OPase subunit A</shortName>
        <ecNumber evidence="1">3.5.2.9</ecNumber>
    </recommendedName>
    <alternativeName>
        <fullName evidence="1">5-oxoprolinase (ATP-hydrolyzing) subunit A</fullName>
    </alternativeName>
</protein>
<dbReference type="PANTHER" id="PTHR30292">
    <property type="entry name" value="UNCHARACTERIZED PROTEIN YBGL-RELATED"/>
    <property type="match status" value="1"/>
</dbReference>
<evidence type="ECO:0000313" key="2">
    <source>
        <dbReference type="EMBL" id="TKT72067.1"/>
    </source>
</evidence>
<dbReference type="GO" id="GO:0005975">
    <property type="term" value="P:carbohydrate metabolic process"/>
    <property type="evidence" value="ECO:0007669"/>
    <property type="project" value="InterPro"/>
</dbReference>
<accession>A0A4U6BNY1</accession>
<dbReference type="EC" id="3.5.2.9" evidence="1"/>
<dbReference type="AlphaFoldDB" id="A0A4U6BNY1"/>
<comment type="caution">
    <text evidence="2">The sequence shown here is derived from an EMBL/GenBank/DDBJ whole genome shotgun (WGS) entry which is preliminary data.</text>
</comment>
<dbReference type="Gene3D" id="3.20.20.370">
    <property type="entry name" value="Glycoside hydrolase/deacetylase"/>
    <property type="match status" value="1"/>
</dbReference>
<dbReference type="PANTHER" id="PTHR30292:SF0">
    <property type="entry name" value="5-OXOPROLINASE SUBUNIT A"/>
    <property type="match status" value="1"/>
</dbReference>
<dbReference type="NCBIfam" id="NF003814">
    <property type="entry name" value="PRK05406.1-3"/>
    <property type="match status" value="1"/>
</dbReference>
<reference evidence="2" key="1">
    <citation type="submission" date="2019-04" db="EMBL/GenBank/DDBJ databases">
        <title>Whole genome sequencing of cave bacteria.</title>
        <authorList>
            <person name="Gan H.M."/>
            <person name="Barton H."/>
            <person name="Savka M.A."/>
        </authorList>
    </citation>
    <scope>NUCLEOTIDE SEQUENCE [LARGE SCALE GENOMIC DNA]</scope>
    <source>
        <strain evidence="2">LC387</strain>
    </source>
</reference>
<keyword evidence="1" id="KW-0547">Nucleotide-binding</keyword>
<sequence>MTIKINLNADMAEGFGAYDIGDDNGILKIIGSANIACGFHAGDPLTMRRVVENARREGVTIGVHPGFNDLWGFGRRRIDMRPEDLEYMVAYQIGALQAMASYSSVKVTHLKPHGALNNMAAENKEYAMAIGRAIKAVDPSIIYLALSGSEMEKAGRSLGLRVALEGFCDRQYEDDGNLTSRKIPGSVFKDPAVATKQVVDMVVHNFITTRSGKQIPCKVHSLCVHGDEPTAVALARQVREGLEKAGVKMVTLPEMPID</sequence>
<evidence type="ECO:0000313" key="3">
    <source>
        <dbReference type="Proteomes" id="UP000034832"/>
    </source>
</evidence>
<dbReference type="SUPFAM" id="SSF88713">
    <property type="entry name" value="Glycoside hydrolase/deacetylase"/>
    <property type="match status" value="1"/>
</dbReference>
<dbReference type="Pfam" id="PF03746">
    <property type="entry name" value="LamB_YcsF"/>
    <property type="match status" value="1"/>
</dbReference>
<organism evidence="2 3">
    <name type="scientific">Afipia massiliensis</name>
    <dbReference type="NCBI Taxonomy" id="211460"/>
    <lineage>
        <taxon>Bacteria</taxon>
        <taxon>Pseudomonadati</taxon>
        <taxon>Pseudomonadota</taxon>
        <taxon>Alphaproteobacteria</taxon>
        <taxon>Hyphomicrobiales</taxon>
        <taxon>Nitrobacteraceae</taxon>
        <taxon>Afipia</taxon>
    </lineage>
</organism>
<dbReference type="HAMAP" id="MF_00691">
    <property type="entry name" value="PxpA"/>
    <property type="match status" value="1"/>
</dbReference>
<dbReference type="RefSeq" id="WP_083992574.1">
    <property type="nucleotide sequence ID" value="NZ_LBIA02000001.1"/>
</dbReference>
<dbReference type="EMBL" id="LBIA02000001">
    <property type="protein sequence ID" value="TKT72067.1"/>
    <property type="molecule type" value="Genomic_DNA"/>
</dbReference>
<evidence type="ECO:0000256" key="1">
    <source>
        <dbReference type="HAMAP-Rule" id="MF_00691"/>
    </source>
</evidence>
<dbReference type="GO" id="GO:0017168">
    <property type="term" value="F:5-oxoprolinase (ATP-hydrolyzing) activity"/>
    <property type="evidence" value="ECO:0007669"/>
    <property type="project" value="UniProtKB-UniRule"/>
</dbReference>
<dbReference type="STRING" id="211460.YH63_07075"/>
<dbReference type="NCBIfam" id="NF003816">
    <property type="entry name" value="PRK05406.1-5"/>
    <property type="match status" value="1"/>
</dbReference>
<keyword evidence="3" id="KW-1185">Reference proteome</keyword>
<comment type="similarity">
    <text evidence="1">Belongs to the LamB/PxpA family.</text>
</comment>
<name>A0A4U6BNY1_9BRAD</name>